<evidence type="ECO:0000256" key="1">
    <source>
        <dbReference type="ARBA" id="ARBA00022617"/>
    </source>
</evidence>
<dbReference type="InterPro" id="IPR002051">
    <property type="entry name" value="Haem_Oase"/>
</dbReference>
<dbReference type="GO" id="GO:0006788">
    <property type="term" value="P:heme oxidation"/>
    <property type="evidence" value="ECO:0007669"/>
    <property type="project" value="InterPro"/>
</dbReference>
<evidence type="ECO:0000313" key="7">
    <source>
        <dbReference type="Proteomes" id="UP000013827"/>
    </source>
</evidence>
<keyword evidence="1 4" id="KW-0349">Heme</keyword>
<reference evidence="7" key="1">
    <citation type="journal article" date="2013" name="Nature">
        <title>Pan genome of the phytoplankton Emiliania underpins its global distribution.</title>
        <authorList>
            <person name="Read B.A."/>
            <person name="Kegel J."/>
            <person name="Klute M.J."/>
            <person name="Kuo A."/>
            <person name="Lefebvre S.C."/>
            <person name="Maumus F."/>
            <person name="Mayer C."/>
            <person name="Miller J."/>
            <person name="Monier A."/>
            <person name="Salamov A."/>
            <person name="Young J."/>
            <person name="Aguilar M."/>
            <person name="Claverie J.M."/>
            <person name="Frickenhaus S."/>
            <person name="Gonzalez K."/>
            <person name="Herman E.K."/>
            <person name="Lin Y.C."/>
            <person name="Napier J."/>
            <person name="Ogata H."/>
            <person name="Sarno A.F."/>
            <person name="Shmutz J."/>
            <person name="Schroeder D."/>
            <person name="de Vargas C."/>
            <person name="Verret F."/>
            <person name="von Dassow P."/>
            <person name="Valentin K."/>
            <person name="Van de Peer Y."/>
            <person name="Wheeler G."/>
            <person name="Dacks J.B."/>
            <person name="Delwiche C.F."/>
            <person name="Dyhrman S.T."/>
            <person name="Glockner G."/>
            <person name="John U."/>
            <person name="Richards T."/>
            <person name="Worden A.Z."/>
            <person name="Zhang X."/>
            <person name="Grigoriev I.V."/>
            <person name="Allen A.E."/>
            <person name="Bidle K."/>
            <person name="Borodovsky M."/>
            <person name="Bowler C."/>
            <person name="Brownlee C."/>
            <person name="Cock J.M."/>
            <person name="Elias M."/>
            <person name="Gladyshev V.N."/>
            <person name="Groth M."/>
            <person name="Guda C."/>
            <person name="Hadaegh A."/>
            <person name="Iglesias-Rodriguez M.D."/>
            <person name="Jenkins J."/>
            <person name="Jones B.M."/>
            <person name="Lawson T."/>
            <person name="Leese F."/>
            <person name="Lindquist E."/>
            <person name="Lobanov A."/>
            <person name="Lomsadze A."/>
            <person name="Malik S.B."/>
            <person name="Marsh M.E."/>
            <person name="Mackinder L."/>
            <person name="Mock T."/>
            <person name="Mueller-Roeber B."/>
            <person name="Pagarete A."/>
            <person name="Parker M."/>
            <person name="Probert I."/>
            <person name="Quesneville H."/>
            <person name="Raines C."/>
            <person name="Rensing S.A."/>
            <person name="Riano-Pachon D.M."/>
            <person name="Richier S."/>
            <person name="Rokitta S."/>
            <person name="Shiraiwa Y."/>
            <person name="Soanes D.M."/>
            <person name="van der Giezen M."/>
            <person name="Wahlund T.M."/>
            <person name="Williams B."/>
            <person name="Wilson W."/>
            <person name="Wolfe G."/>
            <person name="Wurch L.L."/>
        </authorList>
    </citation>
    <scope>NUCLEOTIDE SEQUENCE</scope>
</reference>
<evidence type="ECO:0000256" key="3">
    <source>
        <dbReference type="ARBA" id="ARBA00023004"/>
    </source>
</evidence>
<dbReference type="Pfam" id="PF01126">
    <property type="entry name" value="Heme_oxygenase"/>
    <property type="match status" value="1"/>
</dbReference>
<dbReference type="KEGG" id="ehx:EMIHUDRAFT_356778"/>
<evidence type="ECO:0000313" key="6">
    <source>
        <dbReference type="EnsemblProtists" id="EOD14146"/>
    </source>
</evidence>
<dbReference type="CDD" id="cd19165">
    <property type="entry name" value="HemeO"/>
    <property type="match status" value="1"/>
</dbReference>
<keyword evidence="3 5" id="KW-0408">Iron</keyword>
<evidence type="ECO:0000256" key="4">
    <source>
        <dbReference type="PIRSR" id="PIRSR000343-1"/>
    </source>
</evidence>
<dbReference type="Proteomes" id="UP000013827">
    <property type="component" value="Unassembled WGS sequence"/>
</dbReference>
<dbReference type="PaxDb" id="2903-EOD14146"/>
<organism evidence="6 7">
    <name type="scientific">Emiliania huxleyi (strain CCMP1516)</name>
    <dbReference type="NCBI Taxonomy" id="280463"/>
    <lineage>
        <taxon>Eukaryota</taxon>
        <taxon>Haptista</taxon>
        <taxon>Haptophyta</taxon>
        <taxon>Prymnesiophyceae</taxon>
        <taxon>Isochrysidales</taxon>
        <taxon>Noelaerhabdaceae</taxon>
        <taxon>Emiliania</taxon>
    </lineage>
</organism>
<reference evidence="6" key="2">
    <citation type="submission" date="2024-10" db="UniProtKB">
        <authorList>
            <consortium name="EnsemblProtists"/>
        </authorList>
    </citation>
    <scope>IDENTIFICATION</scope>
</reference>
<evidence type="ECO:0000256" key="2">
    <source>
        <dbReference type="ARBA" id="ARBA00022723"/>
    </source>
</evidence>
<dbReference type="OMA" id="TEQLWFV"/>
<dbReference type="PRINTS" id="PR00088">
    <property type="entry name" value="HAEMOXYGNASE"/>
</dbReference>
<keyword evidence="2 5" id="KW-0479">Metal-binding</keyword>
<evidence type="ECO:0008006" key="8">
    <source>
        <dbReference type="Google" id="ProtNLM"/>
    </source>
</evidence>
<dbReference type="EnsemblProtists" id="EOD14146">
    <property type="protein sequence ID" value="EOD14146"/>
    <property type="gene ID" value="EMIHUDRAFT_356778"/>
</dbReference>
<evidence type="ECO:0000256" key="5">
    <source>
        <dbReference type="PIRSR" id="PIRSR000343-2"/>
    </source>
</evidence>
<dbReference type="Gene3D" id="1.20.910.10">
    <property type="entry name" value="Heme oxygenase-like"/>
    <property type="match status" value="1"/>
</dbReference>
<name>A0A0D3ISB1_EMIH1</name>
<dbReference type="PANTHER" id="PTHR10720:SF0">
    <property type="entry name" value="HEME OXYGENASE"/>
    <property type="match status" value="1"/>
</dbReference>
<dbReference type="SUPFAM" id="SSF48613">
    <property type="entry name" value="Heme oxygenase-like"/>
    <property type="match status" value="1"/>
</dbReference>
<accession>A0A0D3ISB1</accession>
<dbReference type="RefSeq" id="XP_005766575.1">
    <property type="nucleotide sequence ID" value="XM_005766518.1"/>
</dbReference>
<proteinExistence type="predicted"/>
<dbReference type="GO" id="GO:0004392">
    <property type="term" value="F:heme oxygenase (decyclizing) activity"/>
    <property type="evidence" value="ECO:0007669"/>
    <property type="project" value="InterPro"/>
</dbReference>
<feature type="binding site" description="axial binding residue" evidence="5">
    <location>
        <position position="30"/>
    </location>
    <ligand>
        <name>heme b</name>
        <dbReference type="ChEBI" id="CHEBI:60344"/>
    </ligand>
    <ligandPart>
        <name>Fe</name>
        <dbReference type="ChEBI" id="CHEBI:18248"/>
    </ligandPart>
</feature>
<sequence>MELTPAEALAESARSRGLALQLDDGTRKSHSMAENTAFVTGFFKGISTRPAFAQLVASLYFVYEAMESAFDKATDPSVKALDYPELRRVPALEDDMAYYFGVDWQSTVRPTAATKEYCDRIRSIAVDEPPLLVAHMYTRYLGDLFGGQMMGGMARSSLNLDDALGTRFYEFDEIPRAKPFIEQWYARLNDLELDAGAKQRIVDEANLVFAFNIKLFDELQGGKRAVLRTMWGLAKGAVVSRVGKIFRRS</sequence>
<keyword evidence="7" id="KW-1185">Reference proteome</keyword>
<dbReference type="eggNOG" id="KOG4480">
    <property type="taxonomic scope" value="Eukaryota"/>
</dbReference>
<dbReference type="PIRSF" id="PIRSF000343">
    <property type="entry name" value="Haem_Oase"/>
    <property type="match status" value="1"/>
</dbReference>
<protein>
    <recommendedName>
        <fullName evidence="8">Heme oxygenase</fullName>
    </recommendedName>
</protein>
<dbReference type="HOGENOM" id="CLU_057050_2_0_1"/>
<dbReference type="GO" id="GO:0042167">
    <property type="term" value="P:heme catabolic process"/>
    <property type="evidence" value="ECO:0007669"/>
    <property type="project" value="TreeGrafter"/>
</dbReference>
<dbReference type="GO" id="GO:0006979">
    <property type="term" value="P:response to oxidative stress"/>
    <property type="evidence" value="ECO:0007669"/>
    <property type="project" value="TreeGrafter"/>
</dbReference>
<dbReference type="InterPro" id="IPR016053">
    <property type="entry name" value="Haem_Oase-like"/>
</dbReference>
<dbReference type="STRING" id="2903.R1DTN4"/>
<dbReference type="GeneID" id="17260222"/>
<dbReference type="PANTHER" id="PTHR10720">
    <property type="entry name" value="HEME OXYGENASE"/>
    <property type="match status" value="1"/>
</dbReference>
<dbReference type="GO" id="GO:0046872">
    <property type="term" value="F:metal ion binding"/>
    <property type="evidence" value="ECO:0007669"/>
    <property type="project" value="UniProtKB-KW"/>
</dbReference>
<feature type="binding site" evidence="4">
    <location>
        <position position="137"/>
    </location>
    <ligand>
        <name>heme b</name>
        <dbReference type="ChEBI" id="CHEBI:60344"/>
    </ligand>
</feature>
<dbReference type="AlphaFoldDB" id="A0A0D3ISB1"/>
<dbReference type="InterPro" id="IPR016084">
    <property type="entry name" value="Haem_Oase-like_multi-hlx"/>
</dbReference>
<dbReference type="GO" id="GO:0020037">
    <property type="term" value="F:heme binding"/>
    <property type="evidence" value="ECO:0007669"/>
    <property type="project" value="TreeGrafter"/>
</dbReference>